<keyword evidence="3" id="KW-1185">Reference proteome</keyword>
<evidence type="ECO:0000313" key="3">
    <source>
        <dbReference type="Proteomes" id="UP001597283"/>
    </source>
</evidence>
<dbReference type="PANTHER" id="PTHR43433:SF4">
    <property type="entry name" value="NON-HEME CHLOROPEROXIDASE-RELATED"/>
    <property type="match status" value="1"/>
</dbReference>
<keyword evidence="2" id="KW-0378">Hydrolase</keyword>
<dbReference type="GO" id="GO:0016787">
    <property type="term" value="F:hydrolase activity"/>
    <property type="evidence" value="ECO:0007669"/>
    <property type="project" value="UniProtKB-KW"/>
</dbReference>
<dbReference type="InterPro" id="IPR029058">
    <property type="entry name" value="AB_hydrolase_fold"/>
</dbReference>
<dbReference type="SUPFAM" id="SSF53474">
    <property type="entry name" value="alpha/beta-Hydrolases"/>
    <property type="match status" value="1"/>
</dbReference>
<dbReference type="InterPro" id="IPR000073">
    <property type="entry name" value="AB_hydrolase_1"/>
</dbReference>
<proteinExistence type="predicted"/>
<dbReference type="RefSeq" id="WP_380941237.1">
    <property type="nucleotide sequence ID" value="NZ_JBHUFC010000006.1"/>
</dbReference>
<evidence type="ECO:0000313" key="2">
    <source>
        <dbReference type="EMBL" id="MFD1788862.1"/>
    </source>
</evidence>
<feature type="domain" description="AB hydrolase-1" evidence="1">
    <location>
        <begin position="22"/>
        <end position="255"/>
    </location>
</feature>
<accession>A0ABW4NFJ9</accession>
<dbReference type="PRINTS" id="PR00111">
    <property type="entry name" value="ABHYDROLASE"/>
</dbReference>
<dbReference type="InterPro" id="IPR050471">
    <property type="entry name" value="AB_hydrolase"/>
</dbReference>
<dbReference type="Gene3D" id="3.40.50.1820">
    <property type="entry name" value="alpha/beta hydrolase"/>
    <property type="match status" value="1"/>
</dbReference>
<sequence length="293" mass="31502">MPYVKTRDGTDIYVKDWGNGRPVVLIHGWPLSSDMWDAQSMALADAGFRVIAYDRRGFGRSGQPWSGYDYDTLADDLADVLEATGANENVTLVGFSMGGGEVARYMSRHGGKGVISTALLGSVVPYMLKTDDNPNGVPEATLQEIGDGIKKDRADFFRNTFFGQFFGVGTFSSPVSDEVLHTATRIAMDASLKATLACAESFGHTDFRGDLASFTVPTLIVHGTADKTVPIDATAREAVKGIPDAQLVEYDGEPHGFTETARDRITKDLLTFLGDPGQQSFVGGNKSSEPLTA</sequence>
<dbReference type="InterPro" id="IPR000639">
    <property type="entry name" value="Epox_hydrolase-like"/>
</dbReference>
<dbReference type="PRINTS" id="PR00412">
    <property type="entry name" value="EPOXHYDRLASE"/>
</dbReference>
<dbReference type="EMBL" id="JBHUFC010000006">
    <property type="protein sequence ID" value="MFD1788862.1"/>
    <property type="molecule type" value="Genomic_DNA"/>
</dbReference>
<organism evidence="2 3">
    <name type="scientific">Sphingomonas floccifaciens</name>
    <dbReference type="NCBI Taxonomy" id="1844115"/>
    <lineage>
        <taxon>Bacteria</taxon>
        <taxon>Pseudomonadati</taxon>
        <taxon>Pseudomonadota</taxon>
        <taxon>Alphaproteobacteria</taxon>
        <taxon>Sphingomonadales</taxon>
        <taxon>Sphingomonadaceae</taxon>
        <taxon>Sphingomonas</taxon>
    </lineage>
</organism>
<comment type="caution">
    <text evidence="2">The sequence shown here is derived from an EMBL/GenBank/DDBJ whole genome shotgun (WGS) entry which is preliminary data.</text>
</comment>
<gene>
    <name evidence="2" type="ORF">ACFSC3_14955</name>
</gene>
<name>A0ABW4NFJ9_9SPHN</name>
<evidence type="ECO:0000259" key="1">
    <source>
        <dbReference type="Pfam" id="PF00561"/>
    </source>
</evidence>
<dbReference type="PANTHER" id="PTHR43433">
    <property type="entry name" value="HYDROLASE, ALPHA/BETA FOLD FAMILY PROTEIN"/>
    <property type="match status" value="1"/>
</dbReference>
<dbReference type="Proteomes" id="UP001597283">
    <property type="component" value="Unassembled WGS sequence"/>
</dbReference>
<dbReference type="Pfam" id="PF00561">
    <property type="entry name" value="Abhydrolase_1"/>
    <property type="match status" value="1"/>
</dbReference>
<protein>
    <submittedName>
        <fullName evidence="2">Alpha/beta fold hydrolase</fullName>
    </submittedName>
</protein>
<reference evidence="3" key="1">
    <citation type="journal article" date="2019" name="Int. J. Syst. Evol. Microbiol.">
        <title>The Global Catalogue of Microorganisms (GCM) 10K type strain sequencing project: providing services to taxonomists for standard genome sequencing and annotation.</title>
        <authorList>
            <consortium name="The Broad Institute Genomics Platform"/>
            <consortium name="The Broad Institute Genome Sequencing Center for Infectious Disease"/>
            <person name="Wu L."/>
            <person name="Ma J."/>
        </authorList>
    </citation>
    <scope>NUCLEOTIDE SEQUENCE [LARGE SCALE GENOMIC DNA]</scope>
    <source>
        <strain evidence="3">Q85</strain>
    </source>
</reference>